<dbReference type="InterPro" id="IPR001647">
    <property type="entry name" value="HTH_TetR"/>
</dbReference>
<feature type="domain" description="HTH gntR-type" evidence="5">
    <location>
        <begin position="3"/>
        <end position="71"/>
    </location>
</feature>
<dbReference type="SUPFAM" id="SSF46689">
    <property type="entry name" value="Homeodomain-like"/>
    <property type="match status" value="1"/>
</dbReference>
<dbReference type="InterPro" id="IPR036271">
    <property type="entry name" value="Tet_transcr_reg_TetR-rel_C_sf"/>
</dbReference>
<keyword evidence="1" id="KW-0805">Transcription regulation</keyword>
<name>A0A344LG68_9PSEU</name>
<evidence type="ECO:0000256" key="1">
    <source>
        <dbReference type="ARBA" id="ARBA00023015"/>
    </source>
</evidence>
<dbReference type="InterPro" id="IPR036388">
    <property type="entry name" value="WH-like_DNA-bd_sf"/>
</dbReference>
<dbReference type="PROSITE" id="PS50977">
    <property type="entry name" value="HTH_TETR_2"/>
    <property type="match status" value="1"/>
</dbReference>
<protein>
    <submittedName>
        <fullName evidence="7">GntR family transcriptional regulator</fullName>
    </submittedName>
</protein>
<evidence type="ECO:0000259" key="6">
    <source>
        <dbReference type="PROSITE" id="PS50977"/>
    </source>
</evidence>
<dbReference type="SUPFAM" id="SSF48498">
    <property type="entry name" value="Tetracyclin repressor-like, C-terminal domain"/>
    <property type="match status" value="1"/>
</dbReference>
<dbReference type="KEGG" id="aab:A4R43_35175"/>
<evidence type="ECO:0000313" key="7">
    <source>
        <dbReference type="EMBL" id="AXB47042.1"/>
    </source>
</evidence>
<evidence type="ECO:0000256" key="2">
    <source>
        <dbReference type="ARBA" id="ARBA00023125"/>
    </source>
</evidence>
<dbReference type="GO" id="GO:0003700">
    <property type="term" value="F:DNA-binding transcription factor activity"/>
    <property type="evidence" value="ECO:0007669"/>
    <property type="project" value="InterPro"/>
</dbReference>
<dbReference type="SUPFAM" id="SSF46785">
    <property type="entry name" value="Winged helix' DNA-binding domain"/>
    <property type="match status" value="1"/>
</dbReference>
<evidence type="ECO:0000256" key="3">
    <source>
        <dbReference type="ARBA" id="ARBA00023163"/>
    </source>
</evidence>
<dbReference type="EMBL" id="CP015163">
    <property type="protein sequence ID" value="AXB47042.1"/>
    <property type="molecule type" value="Genomic_DNA"/>
</dbReference>
<evidence type="ECO:0000259" key="5">
    <source>
        <dbReference type="PROSITE" id="PS50949"/>
    </source>
</evidence>
<keyword evidence="8" id="KW-1185">Reference proteome</keyword>
<dbReference type="PANTHER" id="PTHR38445">
    <property type="entry name" value="HTH-TYPE TRANSCRIPTIONAL REPRESSOR YTRA"/>
    <property type="match status" value="1"/>
</dbReference>
<dbReference type="AlphaFoldDB" id="A0A344LG68"/>
<dbReference type="Proteomes" id="UP000250434">
    <property type="component" value="Chromosome"/>
</dbReference>
<evidence type="ECO:0000313" key="8">
    <source>
        <dbReference type="Proteomes" id="UP000250434"/>
    </source>
</evidence>
<sequence>MNAAPYTRIVDEIRSRIESGELKPGDRVPSTRQITQDWGVAMATATKVLTTLRREGLVRAVPGVGTVVRTTEVPAPPVRATRRRMAEAELSREAVVRRAIEIADTEGLPALSMRRVATDLGAATMSLYRYVPGKDELVLLMANTCFGDLLLPAEAPAGWRARLEVAARTQWRIYRKHPWLAQVISMTRPQPLENLLLHAEWAVRALRDLDLPKTTVLYFHLAVFGYVRGAAANLEPEAEAQRETGLSADEWVETQEGEFNRIVASGAIPAFAELATLDDFDLDLDVLFELGLRWTLDGLAASLERGDYPR</sequence>
<dbReference type="PROSITE" id="PS50949">
    <property type="entry name" value="HTH_GNTR"/>
    <property type="match status" value="1"/>
</dbReference>
<dbReference type="CDD" id="cd07377">
    <property type="entry name" value="WHTH_GntR"/>
    <property type="match status" value="1"/>
</dbReference>
<dbReference type="Pfam" id="PF00392">
    <property type="entry name" value="GntR"/>
    <property type="match status" value="1"/>
</dbReference>
<accession>A0A344LG68</accession>
<dbReference type="InterPro" id="IPR000524">
    <property type="entry name" value="Tscrpt_reg_HTH_GntR"/>
</dbReference>
<dbReference type="InterPro" id="IPR036390">
    <property type="entry name" value="WH_DNA-bd_sf"/>
</dbReference>
<dbReference type="GO" id="GO:0003677">
    <property type="term" value="F:DNA binding"/>
    <property type="evidence" value="ECO:0007669"/>
    <property type="project" value="UniProtKB-UniRule"/>
</dbReference>
<gene>
    <name evidence="7" type="ORF">A4R43_35175</name>
</gene>
<dbReference type="SMART" id="SM00345">
    <property type="entry name" value="HTH_GNTR"/>
    <property type="match status" value="1"/>
</dbReference>
<dbReference type="Pfam" id="PF02909">
    <property type="entry name" value="TetR_C_1"/>
    <property type="match status" value="1"/>
</dbReference>
<dbReference type="Gene3D" id="1.10.10.60">
    <property type="entry name" value="Homeodomain-like"/>
    <property type="match status" value="1"/>
</dbReference>
<dbReference type="GO" id="GO:0045892">
    <property type="term" value="P:negative regulation of DNA-templated transcription"/>
    <property type="evidence" value="ECO:0007669"/>
    <property type="project" value="InterPro"/>
</dbReference>
<proteinExistence type="predicted"/>
<organism evidence="7 8">
    <name type="scientific">Amycolatopsis albispora</name>
    <dbReference type="NCBI Taxonomy" id="1804986"/>
    <lineage>
        <taxon>Bacteria</taxon>
        <taxon>Bacillati</taxon>
        <taxon>Actinomycetota</taxon>
        <taxon>Actinomycetes</taxon>
        <taxon>Pseudonocardiales</taxon>
        <taxon>Pseudonocardiaceae</taxon>
        <taxon>Amycolatopsis</taxon>
    </lineage>
</organism>
<dbReference type="InterPro" id="IPR009057">
    <property type="entry name" value="Homeodomain-like_sf"/>
</dbReference>
<dbReference type="Gene3D" id="1.10.357.10">
    <property type="entry name" value="Tetracycline Repressor, domain 2"/>
    <property type="match status" value="1"/>
</dbReference>
<feature type="domain" description="HTH tetR-type" evidence="6">
    <location>
        <begin position="89"/>
        <end position="149"/>
    </location>
</feature>
<dbReference type="RefSeq" id="WP_113696103.1">
    <property type="nucleotide sequence ID" value="NZ_CP015163.1"/>
</dbReference>
<keyword evidence="2 4" id="KW-0238">DNA-binding</keyword>
<evidence type="ECO:0000256" key="4">
    <source>
        <dbReference type="PROSITE-ProRule" id="PRU00335"/>
    </source>
</evidence>
<reference evidence="7 8" key="1">
    <citation type="submission" date="2016-04" db="EMBL/GenBank/DDBJ databases">
        <title>Complete genome sequence and analysis of deep-sea sediment isolate, Amycolatopsis sp. WP1.</title>
        <authorList>
            <person name="Wang H."/>
            <person name="Chen S."/>
            <person name="Wu Q."/>
        </authorList>
    </citation>
    <scope>NUCLEOTIDE SEQUENCE [LARGE SCALE GENOMIC DNA]</scope>
    <source>
        <strain evidence="7 8">WP1</strain>
    </source>
</reference>
<dbReference type="Gene3D" id="1.10.10.10">
    <property type="entry name" value="Winged helix-like DNA-binding domain superfamily/Winged helix DNA-binding domain"/>
    <property type="match status" value="1"/>
</dbReference>
<dbReference type="InterPro" id="IPR004111">
    <property type="entry name" value="Repressor_TetR_C"/>
</dbReference>
<dbReference type="PANTHER" id="PTHR38445:SF9">
    <property type="entry name" value="HTH-TYPE TRANSCRIPTIONAL REPRESSOR YTRA"/>
    <property type="match status" value="1"/>
</dbReference>
<dbReference type="OrthoDB" id="2570341at2"/>
<feature type="DNA-binding region" description="H-T-H motif" evidence="4">
    <location>
        <begin position="112"/>
        <end position="131"/>
    </location>
</feature>
<keyword evidence="3" id="KW-0804">Transcription</keyword>